<feature type="domain" description="PEP-utilising enzyme C-terminal" evidence="18">
    <location>
        <begin position="496"/>
        <end position="782"/>
    </location>
</feature>
<keyword evidence="10 15" id="KW-0418">Kinase</keyword>
<keyword evidence="19" id="KW-0670">Pyruvate</keyword>
<reference evidence="20" key="1">
    <citation type="submission" date="2016-10" db="EMBL/GenBank/DDBJ databases">
        <authorList>
            <person name="Varghese N."/>
            <person name="Submissions S."/>
        </authorList>
    </citation>
    <scope>NUCLEOTIDE SEQUENCE [LARGE SCALE GENOMIC DNA]</scope>
    <source>
        <strain evidence="20">DSM 19315</strain>
    </source>
</reference>
<keyword evidence="20" id="KW-1185">Reference proteome</keyword>
<dbReference type="RefSeq" id="WP_092794616.1">
    <property type="nucleotide sequence ID" value="NZ_FOPC01000021.1"/>
</dbReference>
<dbReference type="GO" id="GO:0046872">
    <property type="term" value="F:metal ion binding"/>
    <property type="evidence" value="ECO:0007669"/>
    <property type="project" value="UniProtKB-KW"/>
</dbReference>
<dbReference type="InterPro" id="IPR008279">
    <property type="entry name" value="PEP-util_enz_mobile_dom"/>
</dbReference>
<evidence type="ECO:0000256" key="4">
    <source>
        <dbReference type="ARBA" id="ARBA00007837"/>
    </source>
</evidence>
<evidence type="ECO:0000256" key="12">
    <source>
        <dbReference type="ARBA" id="ARBA00022842"/>
    </source>
</evidence>
<dbReference type="FunFam" id="3.30.1490.20:FF:000010">
    <property type="entry name" value="Phosphoenolpyruvate synthase"/>
    <property type="match status" value="1"/>
</dbReference>
<protein>
    <recommendedName>
        <fullName evidence="6 15">Phosphoenolpyruvate synthase</fullName>
        <shortName evidence="15">PEP synthase</shortName>
        <ecNumber evidence="5 15">2.7.9.2</ecNumber>
    </recommendedName>
    <alternativeName>
        <fullName evidence="13 15">Pyruvate, water dikinase</fullName>
    </alternativeName>
</protein>
<gene>
    <name evidence="19" type="ORF">SAMN04487988_1219</name>
</gene>
<dbReference type="Pfam" id="PF00391">
    <property type="entry name" value="PEP-utilizers"/>
    <property type="match status" value="1"/>
</dbReference>
<keyword evidence="7 15" id="KW-0808">Transferase</keyword>
<evidence type="ECO:0000313" key="19">
    <source>
        <dbReference type="EMBL" id="SFH15013.1"/>
    </source>
</evidence>
<keyword evidence="9 15" id="KW-0547">Nucleotide-binding</keyword>
<dbReference type="NCBIfam" id="TIGR01418">
    <property type="entry name" value="PEP_synth"/>
    <property type="match status" value="1"/>
</dbReference>
<name>A0A1I2XNE1_9BACT</name>
<dbReference type="STRING" id="435880.SAMN04487988_1219"/>
<dbReference type="SUPFAM" id="SSF52009">
    <property type="entry name" value="Phosphohistidine domain"/>
    <property type="match status" value="1"/>
</dbReference>
<evidence type="ECO:0000256" key="14">
    <source>
        <dbReference type="ARBA" id="ARBA00047700"/>
    </source>
</evidence>
<evidence type="ECO:0000256" key="1">
    <source>
        <dbReference type="ARBA" id="ARBA00001946"/>
    </source>
</evidence>
<evidence type="ECO:0000256" key="13">
    <source>
        <dbReference type="ARBA" id="ARBA00033470"/>
    </source>
</evidence>
<evidence type="ECO:0000256" key="15">
    <source>
        <dbReference type="PIRNR" id="PIRNR000854"/>
    </source>
</evidence>
<dbReference type="SUPFAM" id="SSF51621">
    <property type="entry name" value="Phosphoenolpyruvate/pyruvate domain"/>
    <property type="match status" value="1"/>
</dbReference>
<dbReference type="OrthoDB" id="9765468at2"/>
<dbReference type="InterPro" id="IPR015813">
    <property type="entry name" value="Pyrv/PenolPyrv_kinase-like_dom"/>
</dbReference>
<dbReference type="SUPFAM" id="SSF56059">
    <property type="entry name" value="Glutathione synthetase ATP-binding domain-like"/>
    <property type="match status" value="1"/>
</dbReference>
<evidence type="ECO:0000259" key="17">
    <source>
        <dbReference type="Pfam" id="PF01326"/>
    </source>
</evidence>
<dbReference type="Gene3D" id="3.50.30.10">
    <property type="entry name" value="Phosphohistidine domain"/>
    <property type="match status" value="1"/>
</dbReference>
<comment type="similarity">
    <text evidence="4 15">Belongs to the PEP-utilizing enzyme family.</text>
</comment>
<dbReference type="PRINTS" id="PR01736">
    <property type="entry name" value="PHPHTRNFRASE"/>
</dbReference>
<proteinExistence type="inferred from homology"/>
<dbReference type="GO" id="GO:0005524">
    <property type="term" value="F:ATP binding"/>
    <property type="evidence" value="ECO:0007669"/>
    <property type="project" value="UniProtKB-KW"/>
</dbReference>
<evidence type="ECO:0000256" key="10">
    <source>
        <dbReference type="ARBA" id="ARBA00022777"/>
    </source>
</evidence>
<feature type="domain" description="Pyruvate phosphate dikinase AMP/ATP-binding" evidence="17">
    <location>
        <begin position="17"/>
        <end position="338"/>
    </location>
</feature>
<dbReference type="NCBIfam" id="NF005057">
    <property type="entry name" value="PRK06464.1"/>
    <property type="match status" value="1"/>
</dbReference>
<evidence type="ECO:0000259" key="18">
    <source>
        <dbReference type="Pfam" id="PF02896"/>
    </source>
</evidence>
<evidence type="ECO:0000256" key="8">
    <source>
        <dbReference type="ARBA" id="ARBA00022723"/>
    </source>
</evidence>
<dbReference type="GO" id="GO:0008986">
    <property type="term" value="F:pyruvate, water dikinase activity"/>
    <property type="evidence" value="ECO:0007669"/>
    <property type="project" value="UniProtKB-EC"/>
</dbReference>
<dbReference type="Gene3D" id="3.30.1490.20">
    <property type="entry name" value="ATP-grasp fold, A domain"/>
    <property type="match status" value="1"/>
</dbReference>
<dbReference type="GO" id="GO:0006094">
    <property type="term" value="P:gluconeogenesis"/>
    <property type="evidence" value="ECO:0007669"/>
    <property type="project" value="UniProtKB-UniPathway"/>
</dbReference>
<keyword evidence="12 15" id="KW-0460">Magnesium</keyword>
<dbReference type="Proteomes" id="UP000199642">
    <property type="component" value="Unassembled WGS sequence"/>
</dbReference>
<organism evidence="19 20">
    <name type="scientific">Algoriphagus hitonicola</name>
    <dbReference type="NCBI Taxonomy" id="435880"/>
    <lineage>
        <taxon>Bacteria</taxon>
        <taxon>Pseudomonadati</taxon>
        <taxon>Bacteroidota</taxon>
        <taxon>Cytophagia</taxon>
        <taxon>Cytophagales</taxon>
        <taxon>Cyclobacteriaceae</taxon>
        <taxon>Algoriphagus</taxon>
    </lineage>
</organism>
<dbReference type="InterPro" id="IPR000121">
    <property type="entry name" value="PEP_util_C"/>
</dbReference>
<evidence type="ECO:0000256" key="11">
    <source>
        <dbReference type="ARBA" id="ARBA00022840"/>
    </source>
</evidence>
<dbReference type="PIRSF" id="PIRSF000854">
    <property type="entry name" value="PEP_synthase"/>
    <property type="match status" value="1"/>
</dbReference>
<dbReference type="InterPro" id="IPR018274">
    <property type="entry name" value="PEP_util_AS"/>
</dbReference>
<evidence type="ECO:0000256" key="3">
    <source>
        <dbReference type="ARBA" id="ARBA00004742"/>
    </source>
</evidence>
<comment type="function">
    <text evidence="2 15">Catalyzes the phosphorylation of pyruvate to phosphoenolpyruvate.</text>
</comment>
<sequence>MENFILSFQELGIGDVHKVGGKNASLGEMYQKLNPLGINIPNGFAVSAEGYRYFVSENKLGTFIQNELSQLDVKEFSNLQKISTAIKKRILEGEMPLILAKQIADSYRKLCELEGRELDVAVRSSATAEDLPGASFAGLHDSFLNISGEEKLNETVQRCFASLYNARAIKYRHDKGFDSAEIALSVGVQMMVRSDLACSGVTFSIDPASGFENIVLITGCWGLGENIVQGAVIPDEFLVFKPSLEKKKRAIVSKKMGSKTKTMIYSDRGGVQNLDTEPEKQKSWVLSEDEVEILARWAIQIEQHYHMPMDIEWAKDGNSGKLFIVQARPETVHADRDQFVMKEFKLLEKGKLLTTGYAIGNGITSGKVKILDSPAEADQLKEGEILLTEITNPDWDPVMKKAVAIITTKGGRTSHAAIVAREMGALAIVGAETALDTLRNGDVITLDTSAGKIGNVYQGELKWKVSEHNFKGINLPETKPMFILTDPEKAFDLSFFPNQGVGLMRMEFVINNTIRVHPMALVHFDQLKNEEEKAQIDAICSAYSDKKEYFIDSLSQAVATIAAAFYPKDVILRMSDFKTNEYANLLGGRQFEPKEENPMLGFRGASRYGHDRYREGFRLECLAVKRVREDMGLENVKVMIPFCRTPEEGRSVIKLMREFGLKQGEKGLEIYVMAEIPSNVILAEEFVKIFDGFSIGSNDLTQLTLGVDRDSEVLSELFDENNPAVKWMIAEVIRKVKSAGKKIGLCGQAPSDNPKFAEFLIGLGIDSISFNPDSFIKGIEQMNRAEKQKLDREN</sequence>
<comment type="catalytic activity">
    <reaction evidence="14 15">
        <text>pyruvate + ATP + H2O = phosphoenolpyruvate + AMP + phosphate + 2 H(+)</text>
        <dbReference type="Rhea" id="RHEA:11364"/>
        <dbReference type="ChEBI" id="CHEBI:15361"/>
        <dbReference type="ChEBI" id="CHEBI:15377"/>
        <dbReference type="ChEBI" id="CHEBI:15378"/>
        <dbReference type="ChEBI" id="CHEBI:30616"/>
        <dbReference type="ChEBI" id="CHEBI:43474"/>
        <dbReference type="ChEBI" id="CHEBI:58702"/>
        <dbReference type="ChEBI" id="CHEBI:456215"/>
        <dbReference type="EC" id="2.7.9.2"/>
    </reaction>
</comment>
<dbReference type="FunFam" id="3.30.470.20:FF:000017">
    <property type="entry name" value="Phosphoenolpyruvate synthase"/>
    <property type="match status" value="1"/>
</dbReference>
<dbReference type="InterPro" id="IPR036637">
    <property type="entry name" value="Phosphohistidine_dom_sf"/>
</dbReference>
<evidence type="ECO:0000256" key="2">
    <source>
        <dbReference type="ARBA" id="ARBA00002988"/>
    </source>
</evidence>
<accession>A0A1I2XNE1</accession>
<feature type="domain" description="PEP-utilising enzyme mobile" evidence="16">
    <location>
        <begin position="380"/>
        <end position="451"/>
    </location>
</feature>
<evidence type="ECO:0000259" key="16">
    <source>
        <dbReference type="Pfam" id="PF00391"/>
    </source>
</evidence>
<dbReference type="Pfam" id="PF01326">
    <property type="entry name" value="PPDK_N"/>
    <property type="match status" value="1"/>
</dbReference>
<dbReference type="InterPro" id="IPR013815">
    <property type="entry name" value="ATP_grasp_subdomain_1"/>
</dbReference>
<dbReference type="EMBL" id="FOPC01000021">
    <property type="protein sequence ID" value="SFH15013.1"/>
    <property type="molecule type" value="Genomic_DNA"/>
</dbReference>
<dbReference type="InterPro" id="IPR006319">
    <property type="entry name" value="PEP_synth"/>
</dbReference>
<dbReference type="PROSITE" id="PS00370">
    <property type="entry name" value="PEP_ENZYMES_PHOS_SITE"/>
    <property type="match status" value="1"/>
</dbReference>
<dbReference type="UniPathway" id="UPA00138"/>
<evidence type="ECO:0000256" key="9">
    <source>
        <dbReference type="ARBA" id="ARBA00022741"/>
    </source>
</evidence>
<keyword evidence="11 15" id="KW-0067">ATP-binding</keyword>
<dbReference type="InterPro" id="IPR002192">
    <property type="entry name" value="PPDK_AMP/ATP-bd"/>
</dbReference>
<dbReference type="EC" id="2.7.9.2" evidence="5 15"/>
<dbReference type="PANTHER" id="PTHR43030:SF1">
    <property type="entry name" value="PHOSPHOENOLPYRUVATE SYNTHASE"/>
    <property type="match status" value="1"/>
</dbReference>
<dbReference type="PANTHER" id="PTHR43030">
    <property type="entry name" value="PHOSPHOENOLPYRUVATE SYNTHASE"/>
    <property type="match status" value="1"/>
</dbReference>
<evidence type="ECO:0000256" key="5">
    <source>
        <dbReference type="ARBA" id="ARBA00011996"/>
    </source>
</evidence>
<dbReference type="AlphaFoldDB" id="A0A1I2XNE1"/>
<dbReference type="InterPro" id="IPR023151">
    <property type="entry name" value="PEP_util_CS"/>
</dbReference>
<evidence type="ECO:0000256" key="7">
    <source>
        <dbReference type="ARBA" id="ARBA00022679"/>
    </source>
</evidence>
<dbReference type="Pfam" id="PF02896">
    <property type="entry name" value="PEP-utilizers_C"/>
    <property type="match status" value="1"/>
</dbReference>
<comment type="pathway">
    <text evidence="3 15">Carbohydrate biosynthesis; gluconeogenesis.</text>
</comment>
<evidence type="ECO:0000256" key="6">
    <source>
        <dbReference type="ARBA" id="ARBA00021623"/>
    </source>
</evidence>
<dbReference type="InterPro" id="IPR040442">
    <property type="entry name" value="Pyrv_kinase-like_dom_sf"/>
</dbReference>
<evidence type="ECO:0000313" key="20">
    <source>
        <dbReference type="Proteomes" id="UP000199642"/>
    </source>
</evidence>
<dbReference type="Gene3D" id="3.30.470.20">
    <property type="entry name" value="ATP-grasp fold, B domain"/>
    <property type="match status" value="1"/>
</dbReference>
<dbReference type="Gene3D" id="3.20.20.60">
    <property type="entry name" value="Phosphoenolpyruvate-binding domains"/>
    <property type="match status" value="1"/>
</dbReference>
<comment type="cofactor">
    <cofactor evidence="1 15">
        <name>Mg(2+)</name>
        <dbReference type="ChEBI" id="CHEBI:18420"/>
    </cofactor>
</comment>
<keyword evidence="8 15" id="KW-0479">Metal-binding</keyword>
<dbReference type="PROSITE" id="PS00742">
    <property type="entry name" value="PEP_ENZYMES_2"/>
    <property type="match status" value="1"/>
</dbReference>